<dbReference type="InterPro" id="IPR027022">
    <property type="entry name" value="ABC_permease_BceB-typ"/>
</dbReference>
<evidence type="ECO:0000256" key="3">
    <source>
        <dbReference type="ARBA" id="ARBA00022692"/>
    </source>
</evidence>
<feature type="transmembrane region" description="Helical" evidence="6">
    <location>
        <begin position="103"/>
        <end position="129"/>
    </location>
</feature>
<accession>A0ABR7GHD9</accession>
<dbReference type="Proteomes" id="UP000643810">
    <property type="component" value="Unassembled WGS sequence"/>
</dbReference>
<comment type="subcellular location">
    <subcellularLocation>
        <location evidence="1 6">Cell membrane</location>
        <topology evidence="1 6">Multi-pass membrane protein</topology>
    </subcellularLocation>
</comment>
<feature type="transmembrane region" description="Helical" evidence="6">
    <location>
        <begin position="284"/>
        <end position="309"/>
    </location>
</feature>
<name>A0ABR7GHD9_9FIRM</name>
<dbReference type="RefSeq" id="WP_186854474.1">
    <property type="nucleotide sequence ID" value="NZ_JACOPG010000003.1"/>
</dbReference>
<dbReference type="Pfam" id="PF02687">
    <property type="entry name" value="FtsX"/>
    <property type="match status" value="2"/>
</dbReference>
<feature type="transmembrane region" description="Helical" evidence="6">
    <location>
        <begin position="528"/>
        <end position="554"/>
    </location>
</feature>
<keyword evidence="3 6" id="KW-0812">Transmembrane</keyword>
<dbReference type="InterPro" id="IPR052536">
    <property type="entry name" value="ABC-4_Integral_Memb_Prot"/>
</dbReference>
<dbReference type="EMBL" id="JACOPG010000003">
    <property type="protein sequence ID" value="MBC5686772.1"/>
    <property type="molecule type" value="Genomic_DNA"/>
</dbReference>
<feature type="transmembrane region" description="Helical" evidence="6">
    <location>
        <begin position="21"/>
        <end position="39"/>
    </location>
</feature>
<proteinExistence type="inferred from homology"/>
<keyword evidence="5 6" id="KW-0472">Membrane</keyword>
<dbReference type="PANTHER" id="PTHR46795:SF3">
    <property type="entry name" value="ABC TRANSPORTER PERMEASE"/>
    <property type="match status" value="1"/>
</dbReference>
<comment type="caution">
    <text evidence="8">The sequence shown here is derived from an EMBL/GenBank/DDBJ whole genome shotgun (WGS) entry which is preliminary data.</text>
</comment>
<reference evidence="8 9" key="1">
    <citation type="submission" date="2020-08" db="EMBL/GenBank/DDBJ databases">
        <title>Genome public.</title>
        <authorList>
            <person name="Liu C."/>
            <person name="Sun Q."/>
        </authorList>
    </citation>
    <scope>NUCLEOTIDE SEQUENCE [LARGE SCALE GENOMIC DNA]</scope>
    <source>
        <strain evidence="8 9">NSJ-9</strain>
    </source>
</reference>
<feature type="transmembrane region" description="Helical" evidence="6">
    <location>
        <begin position="588"/>
        <end position="610"/>
    </location>
</feature>
<dbReference type="PIRSF" id="PIRSF018968">
    <property type="entry name" value="ABC_permease_BceB"/>
    <property type="match status" value="1"/>
</dbReference>
<organism evidence="8 9">
    <name type="scientific">Roseburia lenta</name>
    <dbReference type="NCBI Taxonomy" id="2763061"/>
    <lineage>
        <taxon>Bacteria</taxon>
        <taxon>Bacillati</taxon>
        <taxon>Bacillota</taxon>
        <taxon>Clostridia</taxon>
        <taxon>Lachnospirales</taxon>
        <taxon>Lachnospiraceae</taxon>
        <taxon>Roseburia</taxon>
    </lineage>
</organism>
<feature type="transmembrane region" description="Helical" evidence="6">
    <location>
        <begin position="59"/>
        <end position="82"/>
    </location>
</feature>
<dbReference type="PANTHER" id="PTHR46795">
    <property type="entry name" value="ABC TRANSPORTER PERMEASE-RELATED-RELATED"/>
    <property type="match status" value="1"/>
</dbReference>
<feature type="transmembrane region" description="Helical" evidence="6">
    <location>
        <begin position="622"/>
        <end position="645"/>
    </location>
</feature>
<keyword evidence="4 6" id="KW-1133">Transmembrane helix</keyword>
<feature type="transmembrane region" description="Helical" evidence="6">
    <location>
        <begin position="201"/>
        <end position="221"/>
    </location>
</feature>
<keyword evidence="6" id="KW-0813">Transport</keyword>
<comment type="similarity">
    <text evidence="6">Belongs to the ABC-4 integral membrane protein family.</text>
</comment>
<evidence type="ECO:0000313" key="8">
    <source>
        <dbReference type="EMBL" id="MBC5686772.1"/>
    </source>
</evidence>
<evidence type="ECO:0000259" key="7">
    <source>
        <dbReference type="Pfam" id="PF02687"/>
    </source>
</evidence>
<evidence type="ECO:0000256" key="2">
    <source>
        <dbReference type="ARBA" id="ARBA00022475"/>
    </source>
</evidence>
<protein>
    <submittedName>
        <fullName evidence="8">FtsX-like permease family protein</fullName>
    </submittedName>
</protein>
<keyword evidence="9" id="KW-1185">Reference proteome</keyword>
<feature type="transmembrane region" description="Helical" evidence="6">
    <location>
        <begin position="227"/>
        <end position="254"/>
    </location>
</feature>
<feature type="domain" description="ABC3 transporter permease C-terminal" evidence="7">
    <location>
        <begin position="539"/>
        <end position="649"/>
    </location>
</feature>
<evidence type="ECO:0000256" key="5">
    <source>
        <dbReference type="ARBA" id="ARBA00023136"/>
    </source>
</evidence>
<gene>
    <name evidence="8" type="ORF">H8R94_09195</name>
</gene>
<keyword evidence="2 6" id="KW-1003">Cell membrane</keyword>
<evidence type="ECO:0000256" key="4">
    <source>
        <dbReference type="ARBA" id="ARBA00022989"/>
    </source>
</evidence>
<evidence type="ECO:0000256" key="6">
    <source>
        <dbReference type="PIRNR" id="PIRNR018968"/>
    </source>
</evidence>
<dbReference type="InterPro" id="IPR003838">
    <property type="entry name" value="ABC3_permease_C"/>
</dbReference>
<sequence>MSKGFYRQLAKTNMKKNGKTYTPYILSVIAAVAMFYIIQSLALNPGFENMLGFDTMNSILIFACWVVRFFLVIFMLYTNSFLIKQRRKEFGVYHMLGLEKKHLAITLFWESLSVLVIGLFAGILFGMLLDKLLYAVLIRMLGFSVPLGFFVSPLAIGRTVVLFVVIMALNYFYDIAQIHATSPIELLHGTDMGEKEPRAKWLLAILGFILLATGYTISLKIEDPVSALAMFFVAVLCVIFGTYLLFTAGSIALLKLLKKKKSFYYKTNHFVSVSGMMYRMKQNAIGLAHICVLSTMVLVMISTTSSMMFSMHDILYTRYPMQNMCYVSGTSRSDDQKMIEAIHQMAKETGCDVKDEIYVRGCIIYTRRHGDAFEADASAMGTSAGVLFCMNLEDYNKSMHTKETLEPGEVLVYAAHERYGKDMIEIMGQDYRAKEVKKAPCNGILASYMSSGYYIVFPDEAAVEQIAEHIPYQYDDCFNELRSYYGIDIDGDADQQKELYKKIQKYPSTNMSSFSVENRNVNEKSLNALYGGLFFTGAFLGVLFMIATVLIIYYKQMSEGYDDRKRFHIMQQVGMTHEEVSSAIRSQVLMVFFMPLVAACIHTCFAFPMIRRMLSLFNMRNTALLAGCMVGCFVVFGIIYVLVYLMTARTYNRIVQE</sequence>
<feature type="domain" description="ABC3 transporter permease C-terminal" evidence="7">
    <location>
        <begin position="65"/>
        <end position="173"/>
    </location>
</feature>
<evidence type="ECO:0000313" key="9">
    <source>
        <dbReference type="Proteomes" id="UP000643810"/>
    </source>
</evidence>
<evidence type="ECO:0000256" key="1">
    <source>
        <dbReference type="ARBA" id="ARBA00004651"/>
    </source>
</evidence>
<feature type="transmembrane region" description="Helical" evidence="6">
    <location>
        <begin position="149"/>
        <end position="173"/>
    </location>
</feature>